<dbReference type="AlphaFoldDB" id="A0A498I8Y8"/>
<dbReference type="InterPro" id="IPR011990">
    <property type="entry name" value="TPR-like_helical_dom_sf"/>
</dbReference>
<evidence type="ECO:0000313" key="2">
    <source>
        <dbReference type="EMBL" id="RXH78515.1"/>
    </source>
</evidence>
<comment type="caution">
    <text evidence="2">The sequence shown here is derived from an EMBL/GenBank/DDBJ whole genome shotgun (WGS) entry which is preliminary data.</text>
</comment>
<keyword evidence="3" id="KW-1185">Reference proteome</keyword>
<dbReference type="PANTHER" id="PTHR47493:SF1">
    <property type="entry name" value="OS08G0520200 PROTEIN"/>
    <property type="match status" value="1"/>
</dbReference>
<dbReference type="InterPro" id="IPR002885">
    <property type="entry name" value="PPR_rpt"/>
</dbReference>
<accession>A0A498I8Y8</accession>
<sequence length="568" mass="65069">MGVTVLLSPIRVSASLNPKRLSIFCHQSHSQNRALARKELLLEMKSDGLLPSNSTLSALMLFHANNGLFPQAEAVWNDLLYTSFVPSIQVVSQLFDVYGNAGCFEKVNEILGQMRARYLSLFPEVYSLDISCFGKGGQFELMEGALKEMISMGFPVDSATGNAFIRYYSIFGSLTEMETAYGRLKRSRFLIEEEGIWAMSFANLKRSKFYEIAEFLKDVGLGRRNLGNLLWNLLLLSYAVNFKMKSLQREFLRMVEAGFRPDLTTFNIHALAFSKMSLLWDLHLSLEHMKHEKVVPNLVTCGCVVDAYLDGRLGRNLYFALNKMNLDDSPLVLTDPFVFEVLGKGDFHASSEAFLEFQRQGEWTYRKLISMKSLQREFLRMVEAGFRPDLTTFNIRALAFSKMSLLWALHLSLEHMTHEKVVPDLVTCVLGFKETSLLWRCLSPKKNVTQRKLIGKRKRTLKITIQHCGCVVDAYLDRRLGRNLYFSLNKMNLDDSPLVLTDPFVFEVLGKGDFHASSEAFLEFQRQREWTYRKLISVYLKKNIPGESDLLELLTSDLHIVHFPFYAS</sequence>
<organism evidence="2 3">
    <name type="scientific">Malus domestica</name>
    <name type="common">Apple</name>
    <name type="synonym">Pyrus malus</name>
    <dbReference type="NCBI Taxonomy" id="3750"/>
    <lineage>
        <taxon>Eukaryota</taxon>
        <taxon>Viridiplantae</taxon>
        <taxon>Streptophyta</taxon>
        <taxon>Embryophyta</taxon>
        <taxon>Tracheophyta</taxon>
        <taxon>Spermatophyta</taxon>
        <taxon>Magnoliopsida</taxon>
        <taxon>eudicotyledons</taxon>
        <taxon>Gunneridae</taxon>
        <taxon>Pentapetalae</taxon>
        <taxon>rosids</taxon>
        <taxon>fabids</taxon>
        <taxon>Rosales</taxon>
        <taxon>Rosaceae</taxon>
        <taxon>Amygdaloideae</taxon>
        <taxon>Maleae</taxon>
        <taxon>Malus</taxon>
    </lineage>
</organism>
<dbReference type="Gene3D" id="1.25.40.10">
    <property type="entry name" value="Tetratricopeptide repeat domain"/>
    <property type="match status" value="2"/>
</dbReference>
<protein>
    <recommendedName>
        <fullName evidence="4">Pentacotripeptide-repeat region of PRORP domain-containing protein</fullName>
    </recommendedName>
</protein>
<dbReference type="EMBL" id="RDQH01000339">
    <property type="protein sequence ID" value="RXH78515.1"/>
    <property type="molecule type" value="Genomic_DNA"/>
</dbReference>
<dbReference type="Proteomes" id="UP000290289">
    <property type="component" value="Chromosome 13"/>
</dbReference>
<name>A0A498I8Y8_MALDO</name>
<keyword evidence="1" id="KW-0677">Repeat</keyword>
<evidence type="ECO:0000256" key="1">
    <source>
        <dbReference type="ARBA" id="ARBA00022737"/>
    </source>
</evidence>
<evidence type="ECO:0008006" key="4">
    <source>
        <dbReference type="Google" id="ProtNLM"/>
    </source>
</evidence>
<evidence type="ECO:0000313" key="3">
    <source>
        <dbReference type="Proteomes" id="UP000290289"/>
    </source>
</evidence>
<dbReference type="PANTHER" id="PTHR47493">
    <property type="entry name" value="OS08G0520200 PROTEIN"/>
    <property type="match status" value="1"/>
</dbReference>
<dbReference type="NCBIfam" id="TIGR00756">
    <property type="entry name" value="PPR"/>
    <property type="match status" value="1"/>
</dbReference>
<reference evidence="2 3" key="1">
    <citation type="submission" date="2018-10" db="EMBL/GenBank/DDBJ databases">
        <title>A high-quality apple genome assembly.</title>
        <authorList>
            <person name="Hu J."/>
        </authorList>
    </citation>
    <scope>NUCLEOTIDE SEQUENCE [LARGE SCALE GENOMIC DNA]</scope>
    <source>
        <strain evidence="3">cv. HFTH1</strain>
        <tissue evidence="2">Young leaf</tissue>
    </source>
</reference>
<proteinExistence type="predicted"/>
<gene>
    <name evidence="2" type="ORF">DVH24_002033</name>
</gene>